<evidence type="ECO:0000256" key="4">
    <source>
        <dbReference type="ARBA" id="ARBA00022490"/>
    </source>
</evidence>
<name>A0AAN8JM97_PATCE</name>
<dbReference type="EMBL" id="JAZGQO010000009">
    <property type="protein sequence ID" value="KAK6177965.1"/>
    <property type="molecule type" value="Genomic_DNA"/>
</dbReference>
<proteinExistence type="inferred from homology"/>
<evidence type="ECO:0000313" key="9">
    <source>
        <dbReference type="EMBL" id="KAK6177965.1"/>
    </source>
</evidence>
<dbReference type="PANTHER" id="PTHR15492:SF1">
    <property type="entry name" value="CYCLIN-D1-BINDING PROTEIN 1"/>
    <property type="match status" value="1"/>
</dbReference>
<dbReference type="Pfam" id="PF13324">
    <property type="entry name" value="GCIP_N"/>
    <property type="match status" value="1"/>
</dbReference>
<evidence type="ECO:0008006" key="11">
    <source>
        <dbReference type="Google" id="ProtNLM"/>
    </source>
</evidence>
<evidence type="ECO:0000256" key="2">
    <source>
        <dbReference type="ARBA" id="ARBA00004496"/>
    </source>
</evidence>
<dbReference type="AlphaFoldDB" id="A0AAN8JM97"/>
<evidence type="ECO:0000259" key="8">
    <source>
        <dbReference type="Pfam" id="PF20936"/>
    </source>
</evidence>
<dbReference type="InterPro" id="IPR049318">
    <property type="entry name" value="GCIP_C"/>
</dbReference>
<comment type="caution">
    <text evidence="9">The sequence shown here is derived from an EMBL/GenBank/DDBJ whole genome shotgun (WGS) entry which is preliminary data.</text>
</comment>
<dbReference type="Pfam" id="PF20936">
    <property type="entry name" value="GCIP_C"/>
    <property type="match status" value="1"/>
</dbReference>
<organism evidence="9 10">
    <name type="scientific">Patella caerulea</name>
    <name type="common">Rayed Mediterranean limpet</name>
    <dbReference type="NCBI Taxonomy" id="87958"/>
    <lineage>
        <taxon>Eukaryota</taxon>
        <taxon>Metazoa</taxon>
        <taxon>Spiralia</taxon>
        <taxon>Lophotrochozoa</taxon>
        <taxon>Mollusca</taxon>
        <taxon>Gastropoda</taxon>
        <taxon>Patellogastropoda</taxon>
        <taxon>Patelloidea</taxon>
        <taxon>Patellidae</taxon>
        <taxon>Patella</taxon>
    </lineage>
</organism>
<protein>
    <recommendedName>
        <fullName evidence="11">Cyclin-D1-binding protein 1</fullName>
    </recommendedName>
</protein>
<evidence type="ECO:0000256" key="6">
    <source>
        <dbReference type="ARBA" id="ARBA00023306"/>
    </source>
</evidence>
<gene>
    <name evidence="9" type="ORF">SNE40_012819</name>
</gene>
<keyword evidence="5" id="KW-0539">Nucleus</keyword>
<evidence type="ECO:0000256" key="1">
    <source>
        <dbReference type="ARBA" id="ARBA00004123"/>
    </source>
</evidence>
<evidence type="ECO:0000256" key="3">
    <source>
        <dbReference type="ARBA" id="ARBA00008940"/>
    </source>
</evidence>
<comment type="similarity">
    <text evidence="3">Belongs to the CCNDBP1 family.</text>
</comment>
<comment type="subcellular location">
    <subcellularLocation>
        <location evidence="2">Cytoplasm</location>
    </subcellularLocation>
    <subcellularLocation>
        <location evidence="1">Nucleus</location>
    </subcellularLocation>
</comment>
<keyword evidence="4" id="KW-0963">Cytoplasm</keyword>
<sequence>MASCGDHVNVLCNFKDNLQLVLEQIRDGESKRDDKHVFNESEYWKNVAIVFKVVHMEATKLSMVFSTSPPPSQTECEALISGLEKSVLALVSSYYSLPKTQGMTLRKEIQKNIQQIIERIQNLVESVTKACGSAEQLQSTGQVWEEIDRFDELPKDNKQATLLVLQQTVELVKDACQEIEQALETEGDDDVLNELLDMSELRSNEDTWSEGEKNLITISLGLIKTVKSALKKTKEAVKTNGNCNSETNIIQLDDLADFMKKLSPIIDDMTIVLYPPVVSSSVRSKVESLGSSLSNMLLFLKNSHLTVVADEKWIEFLLKAKQHNVDKVIEALEEVS</sequence>
<dbReference type="GO" id="GO:0005634">
    <property type="term" value="C:nucleus"/>
    <property type="evidence" value="ECO:0007669"/>
    <property type="project" value="UniProtKB-SubCell"/>
</dbReference>
<dbReference type="PANTHER" id="PTHR15492">
    <property type="entry name" value="CYCLIN D1-BINDING PROTEIN 1"/>
    <property type="match status" value="1"/>
</dbReference>
<dbReference type="InterPro" id="IPR026907">
    <property type="entry name" value="GCIP-like"/>
</dbReference>
<reference evidence="9 10" key="1">
    <citation type="submission" date="2024-01" db="EMBL/GenBank/DDBJ databases">
        <title>The genome of the rayed Mediterranean limpet Patella caerulea (Linnaeus, 1758).</title>
        <authorList>
            <person name="Anh-Thu Weber A."/>
            <person name="Halstead-Nussloch G."/>
        </authorList>
    </citation>
    <scope>NUCLEOTIDE SEQUENCE [LARGE SCALE GENOMIC DNA]</scope>
    <source>
        <strain evidence="9">AATW-2023a</strain>
        <tissue evidence="9">Whole specimen</tissue>
    </source>
</reference>
<dbReference type="Proteomes" id="UP001347796">
    <property type="component" value="Unassembled WGS sequence"/>
</dbReference>
<dbReference type="GO" id="GO:0005737">
    <property type="term" value="C:cytoplasm"/>
    <property type="evidence" value="ECO:0007669"/>
    <property type="project" value="UniProtKB-SubCell"/>
</dbReference>
<keyword evidence="10" id="KW-1185">Reference proteome</keyword>
<evidence type="ECO:0000256" key="5">
    <source>
        <dbReference type="ARBA" id="ARBA00023242"/>
    </source>
</evidence>
<dbReference type="Gene3D" id="1.20.1420.10">
    <property type="entry name" value="Talin, central domain"/>
    <property type="match status" value="1"/>
</dbReference>
<accession>A0AAN8JM97</accession>
<keyword evidence="6" id="KW-0131">Cell cycle</keyword>
<evidence type="ECO:0000313" key="10">
    <source>
        <dbReference type="Proteomes" id="UP001347796"/>
    </source>
</evidence>
<dbReference type="InterPro" id="IPR049317">
    <property type="entry name" value="GCIP-like_N"/>
</dbReference>
<feature type="domain" description="Cyclin-D1-binding protein 1-like N-terminal" evidence="7">
    <location>
        <begin position="50"/>
        <end position="184"/>
    </location>
</feature>
<evidence type="ECO:0000259" key="7">
    <source>
        <dbReference type="Pfam" id="PF13324"/>
    </source>
</evidence>
<dbReference type="Gene3D" id="1.20.1410.10">
    <property type="entry name" value="I/LWEQ domain"/>
    <property type="match status" value="1"/>
</dbReference>
<feature type="domain" description="Cyclin-D1-binding protein 1-like C-terminal" evidence="8">
    <location>
        <begin position="193"/>
        <end position="297"/>
    </location>
</feature>